<dbReference type="EMBL" id="CACVAS010000030">
    <property type="protein sequence ID" value="CAA6803392.1"/>
    <property type="molecule type" value="Genomic_DNA"/>
</dbReference>
<evidence type="ECO:0000313" key="2">
    <source>
        <dbReference type="EMBL" id="CAA6803392.1"/>
    </source>
</evidence>
<evidence type="ECO:0000259" key="1">
    <source>
        <dbReference type="Pfam" id="PF10543"/>
    </source>
</evidence>
<accession>A0A6S6SJ36</accession>
<name>A0A6S6SJ36_9BACT</name>
<reference evidence="2" key="1">
    <citation type="submission" date="2020-01" db="EMBL/GenBank/DDBJ databases">
        <authorList>
            <person name="Meier V. D."/>
            <person name="Meier V D."/>
        </authorList>
    </citation>
    <scope>NUCLEOTIDE SEQUENCE</scope>
    <source>
        <strain evidence="2">HLG_WM_MAG_01</strain>
    </source>
</reference>
<proteinExistence type="predicted"/>
<sequence length="168" mass="19373">MDQLVVQGEISSRILTLRGKQVMLDRDLAELYQVKAIRLREQVKRNIKRFPSDFMFQLNVKEVDTMVSQNAIPSKQHLGGALPYVFTEQGVYMLATVLKSDVAIDINIAIMRTFTKLREFSKHYNALAKQLIEVDRKHDKQYKELKKALDELIATSEVANEKVMGFLK</sequence>
<dbReference type="Pfam" id="PF10543">
    <property type="entry name" value="ORF6N"/>
    <property type="match status" value="1"/>
</dbReference>
<dbReference type="InterPro" id="IPR018873">
    <property type="entry name" value="KilA-N_DNA-bd_domain"/>
</dbReference>
<keyword evidence="2" id="KW-0238">DNA-binding</keyword>
<dbReference type="AlphaFoldDB" id="A0A6S6SJ36"/>
<organism evidence="2">
    <name type="scientific">uncultured Sulfurovum sp</name>
    <dbReference type="NCBI Taxonomy" id="269237"/>
    <lineage>
        <taxon>Bacteria</taxon>
        <taxon>Pseudomonadati</taxon>
        <taxon>Campylobacterota</taxon>
        <taxon>Epsilonproteobacteria</taxon>
        <taxon>Campylobacterales</taxon>
        <taxon>Sulfurovaceae</taxon>
        <taxon>Sulfurovum</taxon>
        <taxon>environmental samples</taxon>
    </lineage>
</organism>
<dbReference type="GO" id="GO:0003677">
    <property type="term" value="F:DNA binding"/>
    <property type="evidence" value="ECO:0007669"/>
    <property type="project" value="UniProtKB-KW"/>
</dbReference>
<protein>
    <submittedName>
        <fullName evidence="2">DNA-binding protein in cluster with Type I restriction-modification system</fullName>
    </submittedName>
</protein>
<feature type="domain" description="KilA-N DNA-binding" evidence="1">
    <location>
        <begin position="13"/>
        <end position="97"/>
    </location>
</feature>
<gene>
    <name evidence="2" type="ORF">HELGO_WM2789</name>
</gene>